<comment type="caution">
    <text evidence="5">The sequence shown here is derived from an EMBL/GenBank/DDBJ whole genome shotgun (WGS) entry which is preliminary data.</text>
</comment>
<evidence type="ECO:0000256" key="1">
    <source>
        <dbReference type="ARBA" id="ARBA00004863"/>
    </source>
</evidence>
<comment type="function">
    <text evidence="4">Catalyzes the dehydration of chorismate into 3-[(1-carboxyvinyl)oxy]benzoate, a step in the biosynthesis of menaquinone (MK, vitamin K2).</text>
</comment>
<gene>
    <name evidence="4" type="primary">mqnA</name>
    <name evidence="5" type="ORF">GRAN_4129</name>
</gene>
<dbReference type="PANTHER" id="PTHR37690">
    <property type="entry name" value="CHORISMATE DEHYDRATASE"/>
    <property type="match status" value="1"/>
</dbReference>
<evidence type="ECO:0000256" key="4">
    <source>
        <dbReference type="HAMAP-Rule" id="MF_00995"/>
    </source>
</evidence>
<dbReference type="EC" id="4.2.1.151" evidence="4"/>
<dbReference type="AlphaFoldDB" id="A0A4Q0SVC5"/>
<dbReference type="HAMAP" id="MF_00995">
    <property type="entry name" value="MqnA"/>
    <property type="match status" value="1"/>
</dbReference>
<dbReference type="CDD" id="cd13634">
    <property type="entry name" value="PBP2_Sco4506"/>
    <property type="match status" value="1"/>
</dbReference>
<keyword evidence="3 4" id="KW-0456">Lyase</keyword>
<dbReference type="InterPro" id="IPR003773">
    <property type="entry name" value="Menaquinone_biosynth"/>
</dbReference>
<dbReference type="InterPro" id="IPR030868">
    <property type="entry name" value="MqnA"/>
</dbReference>
<dbReference type="OrthoDB" id="9810112at2"/>
<keyword evidence="6" id="KW-1185">Reference proteome</keyword>
<name>A0A4Q0SVC5_9BACT</name>
<accession>A0A4Q0SVC5</accession>
<dbReference type="PANTHER" id="PTHR37690:SF1">
    <property type="entry name" value="CHORISMATE DEHYDRATASE"/>
    <property type="match status" value="1"/>
</dbReference>
<reference evidence="6" key="2">
    <citation type="submission" date="2019-02" db="EMBL/GenBank/DDBJ databases">
        <title>Granulicella sibirica sp. nov., a psychrotolerant acidobacterium isolated from an organic soil layer in forested tundra, West Siberia.</title>
        <authorList>
            <person name="Oshkin I.Y."/>
            <person name="Kulichevskaya I.S."/>
            <person name="Rijpstra W.I.C."/>
            <person name="Sinninghe Damste J.S."/>
            <person name="Rakitin A.L."/>
            <person name="Ravin N.V."/>
            <person name="Dedysh S.N."/>
        </authorList>
    </citation>
    <scope>NUCLEOTIDE SEQUENCE [LARGE SCALE GENOMIC DNA]</scope>
    <source>
        <strain evidence="6">AF10</strain>
    </source>
</reference>
<evidence type="ECO:0000256" key="3">
    <source>
        <dbReference type="ARBA" id="ARBA00023239"/>
    </source>
</evidence>
<dbReference type="GO" id="GO:0009234">
    <property type="term" value="P:menaquinone biosynthetic process"/>
    <property type="evidence" value="ECO:0007669"/>
    <property type="project" value="UniProtKB-UniRule"/>
</dbReference>
<evidence type="ECO:0000313" key="5">
    <source>
        <dbReference type="EMBL" id="RXH55025.1"/>
    </source>
</evidence>
<comment type="catalytic activity">
    <reaction evidence="4">
        <text>chorismate = 3-[(1-carboxyvinyl)-oxy]benzoate + H2O</text>
        <dbReference type="Rhea" id="RHEA:40051"/>
        <dbReference type="ChEBI" id="CHEBI:15377"/>
        <dbReference type="ChEBI" id="CHEBI:29748"/>
        <dbReference type="ChEBI" id="CHEBI:76981"/>
        <dbReference type="EC" id="4.2.1.151"/>
    </reaction>
</comment>
<reference evidence="5 6" key="1">
    <citation type="submission" date="2018-11" db="EMBL/GenBank/DDBJ databases">
        <authorList>
            <person name="Mardanov A.V."/>
            <person name="Ravin N.V."/>
            <person name="Dedysh S.N."/>
        </authorList>
    </citation>
    <scope>NUCLEOTIDE SEQUENCE [LARGE SCALE GENOMIC DNA]</scope>
    <source>
        <strain evidence="5 6">AF10</strain>
    </source>
</reference>
<dbReference type="SUPFAM" id="SSF53850">
    <property type="entry name" value="Periplasmic binding protein-like II"/>
    <property type="match status" value="1"/>
</dbReference>
<dbReference type="GO" id="GO:0016836">
    <property type="term" value="F:hydro-lyase activity"/>
    <property type="evidence" value="ECO:0007669"/>
    <property type="project" value="UniProtKB-UniRule"/>
</dbReference>
<evidence type="ECO:0000313" key="6">
    <source>
        <dbReference type="Proteomes" id="UP000289437"/>
    </source>
</evidence>
<dbReference type="RefSeq" id="WP_128914710.1">
    <property type="nucleotide sequence ID" value="NZ_RDSM01000003.1"/>
</dbReference>
<organism evidence="5 6">
    <name type="scientific">Granulicella sibirica</name>
    <dbReference type="NCBI Taxonomy" id="2479048"/>
    <lineage>
        <taxon>Bacteria</taxon>
        <taxon>Pseudomonadati</taxon>
        <taxon>Acidobacteriota</taxon>
        <taxon>Terriglobia</taxon>
        <taxon>Terriglobales</taxon>
        <taxon>Acidobacteriaceae</taxon>
        <taxon>Granulicella</taxon>
    </lineage>
</organism>
<comment type="similarity">
    <text evidence="4">Belongs to the MqnA/MqnD family. MqnA subfamily.</text>
</comment>
<protein>
    <recommendedName>
        <fullName evidence="4">Chorismate dehydratase</fullName>
        <ecNumber evidence="4">4.2.1.151</ecNumber>
    </recommendedName>
    <alternativeName>
        <fullName evidence="4">Menaquinone biosynthetic enzyme MqnA</fullName>
    </alternativeName>
</protein>
<dbReference type="Gene3D" id="3.40.190.10">
    <property type="entry name" value="Periplasmic binding protein-like II"/>
    <property type="match status" value="2"/>
</dbReference>
<keyword evidence="2 4" id="KW-0474">Menaquinone biosynthesis</keyword>
<comment type="pathway">
    <text evidence="1 4">Quinol/quinone metabolism; menaquinone biosynthesis.</text>
</comment>
<proteinExistence type="inferred from homology"/>
<dbReference type="UniPathway" id="UPA00079"/>
<dbReference type="EMBL" id="RDSM01000003">
    <property type="protein sequence ID" value="RXH55025.1"/>
    <property type="molecule type" value="Genomic_DNA"/>
</dbReference>
<dbReference type="Pfam" id="PF02621">
    <property type="entry name" value="VitK2_biosynth"/>
    <property type="match status" value="1"/>
</dbReference>
<evidence type="ECO:0000256" key="2">
    <source>
        <dbReference type="ARBA" id="ARBA00022428"/>
    </source>
</evidence>
<sequence length="300" mass="32462">MARLRISAINFLNPAPLLYHFEHSPWAEELAARYDTRYTLPSLCAADLHAGRADLGLIPVAALTEDLAVVPGCTIASLGKVRSILLLLRPGVRLETVETVATDTASRSSLAYTQILFRKFVGTDPEFLAPAPADPLAMLGQADAALLIGDPALLALERKAEIDGALGACTWIDLAEEWVGRTGLPWVAAVWAVRPEALNGETAARLVGDLTASRDAGLAHREGLVAEWTPRIAVPAETIRHYLRHNIHYVLTPECVRAIELFRAYAAEIGALPPLAEIRFLNADAGFLRSDDRKPVDLAT</sequence>
<dbReference type="Proteomes" id="UP000289437">
    <property type="component" value="Unassembled WGS sequence"/>
</dbReference>